<dbReference type="GO" id="GO:0045892">
    <property type="term" value="P:negative regulation of DNA-templated transcription"/>
    <property type="evidence" value="ECO:0007669"/>
    <property type="project" value="InterPro"/>
</dbReference>
<dbReference type="InterPro" id="IPR009057">
    <property type="entry name" value="Homeodomain-like_sf"/>
</dbReference>
<keyword evidence="1" id="KW-0678">Repressor</keyword>
<keyword evidence="2" id="KW-0805">Transcription regulation</keyword>
<dbReference type="RefSeq" id="WP_137255089.1">
    <property type="nucleotide sequence ID" value="NZ_JBHSPQ010000001.1"/>
</dbReference>
<comment type="caution">
    <text evidence="5">The sequence shown here is derived from an EMBL/GenBank/DDBJ whole genome shotgun (WGS) entry which is preliminary data.</text>
</comment>
<accession>A0A4U3LX49</accession>
<evidence type="ECO:0000259" key="4">
    <source>
        <dbReference type="Pfam" id="PF02909"/>
    </source>
</evidence>
<proteinExistence type="predicted"/>
<dbReference type="InterPro" id="IPR004111">
    <property type="entry name" value="Repressor_TetR_C"/>
</dbReference>
<evidence type="ECO:0000313" key="6">
    <source>
        <dbReference type="Proteomes" id="UP000305836"/>
    </source>
</evidence>
<evidence type="ECO:0000256" key="2">
    <source>
        <dbReference type="ARBA" id="ARBA00023015"/>
    </source>
</evidence>
<keyword evidence="6" id="KW-1185">Reference proteome</keyword>
<dbReference type="EMBL" id="SZPZ01000002">
    <property type="protein sequence ID" value="TKK80149.1"/>
    <property type="molecule type" value="Genomic_DNA"/>
</dbReference>
<gene>
    <name evidence="5" type="ORF">FDA38_17610</name>
</gene>
<dbReference type="AlphaFoldDB" id="A0A4U3LX49"/>
<dbReference type="PRINTS" id="PR00400">
    <property type="entry name" value="TETREPRESSOR"/>
</dbReference>
<feature type="domain" description="Tetracycline repressor TetR C-terminal" evidence="4">
    <location>
        <begin position="76"/>
        <end position="197"/>
    </location>
</feature>
<dbReference type="Proteomes" id="UP000305836">
    <property type="component" value="Unassembled WGS sequence"/>
</dbReference>
<dbReference type="InterPro" id="IPR036271">
    <property type="entry name" value="Tet_transcr_reg_TetR-rel_C_sf"/>
</dbReference>
<reference evidence="5 6" key="1">
    <citation type="submission" date="2019-04" db="EMBL/GenBank/DDBJ databases">
        <title>Kribbella sp. NEAU-THZ 27 nov., a novel actinomycete isolated from soil.</title>
        <authorList>
            <person name="Duan L."/>
        </authorList>
    </citation>
    <scope>NUCLEOTIDE SEQUENCE [LARGE SCALE GENOMIC DNA]</scope>
    <source>
        <strain evidence="6">NEAU-THZ27</strain>
    </source>
</reference>
<name>A0A4U3LX49_9ACTN</name>
<dbReference type="SUPFAM" id="SSF46689">
    <property type="entry name" value="Homeodomain-like"/>
    <property type="match status" value="1"/>
</dbReference>
<protein>
    <submittedName>
        <fullName evidence="5">Tetracyclin repressor domain-containing protein</fullName>
    </submittedName>
</protein>
<dbReference type="InterPro" id="IPR003012">
    <property type="entry name" value="Tet_transcr_reg_TetR"/>
</dbReference>
<sequence>MRMTQSDVIEAAFAVLEEEGLERLSLRGVARRLDAHLNSVSWQVKTKFALIETMADTIVGEVAVDDLVAGGTDPVERVAVVARRYRAAMLAHRDGGRLVAGTFTGTGKTLRVAEVIVGSLLEAGYAEADAARLCWAIVYFTIGLTQEEQTPSDNLHGNADDLLSSGAYPALTKVGTALLLDDPFDTRFEYGLTRLLSRP</sequence>
<dbReference type="Gene3D" id="1.10.10.60">
    <property type="entry name" value="Homeodomain-like"/>
    <property type="match status" value="1"/>
</dbReference>
<organism evidence="5 6">
    <name type="scientific">Kribbella jiaozuonensis</name>
    <dbReference type="NCBI Taxonomy" id="2575441"/>
    <lineage>
        <taxon>Bacteria</taxon>
        <taxon>Bacillati</taxon>
        <taxon>Actinomycetota</taxon>
        <taxon>Actinomycetes</taxon>
        <taxon>Propionibacteriales</taxon>
        <taxon>Kribbellaceae</taxon>
        <taxon>Kribbella</taxon>
    </lineage>
</organism>
<evidence type="ECO:0000313" key="5">
    <source>
        <dbReference type="EMBL" id="TKK80149.1"/>
    </source>
</evidence>
<evidence type="ECO:0000256" key="3">
    <source>
        <dbReference type="ARBA" id="ARBA00023163"/>
    </source>
</evidence>
<dbReference type="Pfam" id="PF02909">
    <property type="entry name" value="TetR_C_1"/>
    <property type="match status" value="1"/>
</dbReference>
<keyword evidence="3" id="KW-0804">Transcription</keyword>
<dbReference type="GO" id="GO:0046677">
    <property type="term" value="P:response to antibiotic"/>
    <property type="evidence" value="ECO:0007669"/>
    <property type="project" value="InterPro"/>
</dbReference>
<dbReference type="OrthoDB" id="3819648at2"/>
<dbReference type="SUPFAM" id="SSF48498">
    <property type="entry name" value="Tetracyclin repressor-like, C-terminal domain"/>
    <property type="match status" value="1"/>
</dbReference>
<evidence type="ECO:0000256" key="1">
    <source>
        <dbReference type="ARBA" id="ARBA00022491"/>
    </source>
</evidence>
<dbReference type="Gene3D" id="1.10.357.10">
    <property type="entry name" value="Tetracycline Repressor, domain 2"/>
    <property type="match status" value="1"/>
</dbReference>